<dbReference type="AlphaFoldDB" id="A0A210PSY0"/>
<dbReference type="Gene3D" id="1.25.10.10">
    <property type="entry name" value="Leucine-rich Repeat Variant"/>
    <property type="match status" value="1"/>
</dbReference>
<dbReference type="InterPro" id="IPR016024">
    <property type="entry name" value="ARM-type_fold"/>
</dbReference>
<evidence type="ECO:0000256" key="2">
    <source>
        <dbReference type="ARBA" id="ARBA00009049"/>
    </source>
</evidence>
<organism evidence="6 7">
    <name type="scientific">Mizuhopecten yessoensis</name>
    <name type="common">Japanese scallop</name>
    <name type="synonym">Patinopecten yessoensis</name>
    <dbReference type="NCBI Taxonomy" id="6573"/>
    <lineage>
        <taxon>Eukaryota</taxon>
        <taxon>Metazoa</taxon>
        <taxon>Spiralia</taxon>
        <taxon>Lophotrochozoa</taxon>
        <taxon>Mollusca</taxon>
        <taxon>Bivalvia</taxon>
        <taxon>Autobranchia</taxon>
        <taxon>Pteriomorphia</taxon>
        <taxon>Pectinida</taxon>
        <taxon>Pectinoidea</taxon>
        <taxon>Pectinidae</taxon>
        <taxon>Mizuhopecten</taxon>
    </lineage>
</organism>
<dbReference type="Pfam" id="PF10165">
    <property type="entry name" value="Ric8"/>
    <property type="match status" value="1"/>
</dbReference>
<dbReference type="SUPFAM" id="SSF48371">
    <property type="entry name" value="ARM repeat"/>
    <property type="match status" value="1"/>
</dbReference>
<dbReference type="GO" id="GO:0005085">
    <property type="term" value="F:guanyl-nucleotide exchange factor activity"/>
    <property type="evidence" value="ECO:0007669"/>
    <property type="project" value="UniProtKB-KW"/>
</dbReference>
<dbReference type="InterPro" id="IPR008376">
    <property type="entry name" value="Chaperone_Ric-8_A/B"/>
</dbReference>
<dbReference type="PANTHER" id="PTHR12425:SF5">
    <property type="entry name" value="SYNEMBRYN"/>
    <property type="match status" value="1"/>
</dbReference>
<dbReference type="EMBL" id="NEDP02005520">
    <property type="protein sequence ID" value="OWF39591.1"/>
    <property type="molecule type" value="Genomic_DNA"/>
</dbReference>
<sequence>MSVDTNILKTLQTGNEQDVVSVLEAFTTKNAQTFSFPELTLEVKQKCVEAILDLLRVQGASKCHILCLETLRLFSREKEKLAGMVSEVALNLIMKMAGLQHYSEEEGECVTIQNGDPDVMVEAQKCLCNLIFNNVQVQRVCSKNGCVEGIIQRLKTYKDPDLKFEIKFFDMRMLFLLTALCAETRPLIRYELHGFTYLMEVVDLILRDADARQSGLTEQEVDLCCEILKILFNITVPIDKNALDEEEEAHFMRLVSVLRDLLMSKTQSKDRQEELQSHTVNLLTNIPRDCYEELLIPLNEIDVGGMENKDVEFDGKNMEAIIVLLDFLYNRIDVPMKSLKESLTPILHCLCETCRANRAIRKFCRSKVLPPLKDEVKKLPEDGDTLRNRLCKLLTSPIADVKDLAADFLFVLCKESVNRMVKYTGYGNSAGLLANRGLLLGGKSGGDYSSNSDDSDTEEYSQLRNMVNPVTGRWEEDKPDPFEGMSEEQKEFEAMKLVNMMHKLQCQGIIQPSRVDESGHPQPVQHVLELMENMTNPSGATGDQEDLD</sequence>
<comment type="subcellular location">
    <subcellularLocation>
        <location evidence="1">Cytoplasm</location>
        <location evidence="1">Cell cortex</location>
    </subcellularLocation>
</comment>
<dbReference type="OrthoDB" id="5585685at2759"/>
<dbReference type="STRING" id="6573.A0A210PSY0"/>
<evidence type="ECO:0000256" key="3">
    <source>
        <dbReference type="ARBA" id="ARBA00022490"/>
    </source>
</evidence>
<dbReference type="GO" id="GO:0001965">
    <property type="term" value="F:G-protein alpha-subunit binding"/>
    <property type="evidence" value="ECO:0007669"/>
    <property type="project" value="TreeGrafter"/>
</dbReference>
<comment type="caution">
    <text evidence="6">The sequence shown here is derived from an EMBL/GenBank/DDBJ whole genome shotgun (WGS) entry which is preliminary data.</text>
</comment>
<dbReference type="GO" id="GO:0005938">
    <property type="term" value="C:cell cortex"/>
    <property type="evidence" value="ECO:0007669"/>
    <property type="project" value="UniProtKB-SubCell"/>
</dbReference>
<gene>
    <name evidence="6" type="ORF">KP79_PYT22194</name>
</gene>
<dbReference type="GO" id="GO:0007186">
    <property type="term" value="P:G protein-coupled receptor signaling pathway"/>
    <property type="evidence" value="ECO:0007669"/>
    <property type="project" value="TreeGrafter"/>
</dbReference>
<keyword evidence="7" id="KW-1185">Reference proteome</keyword>
<dbReference type="Proteomes" id="UP000242188">
    <property type="component" value="Unassembled WGS sequence"/>
</dbReference>
<protein>
    <submittedName>
        <fullName evidence="6">Synembryn-A</fullName>
    </submittedName>
</protein>
<evidence type="ECO:0000313" key="7">
    <source>
        <dbReference type="Proteomes" id="UP000242188"/>
    </source>
</evidence>
<dbReference type="PRINTS" id="PR01802">
    <property type="entry name" value="SYNEMBRYN"/>
</dbReference>
<proteinExistence type="inferred from homology"/>
<comment type="similarity">
    <text evidence="2">Belongs to the synembryn family.</text>
</comment>
<keyword evidence="3" id="KW-0963">Cytoplasm</keyword>
<dbReference type="InterPro" id="IPR011989">
    <property type="entry name" value="ARM-like"/>
</dbReference>
<accession>A0A210PSY0</accession>
<reference evidence="6 7" key="1">
    <citation type="journal article" date="2017" name="Nat. Ecol. Evol.">
        <title>Scallop genome provides insights into evolution of bilaterian karyotype and development.</title>
        <authorList>
            <person name="Wang S."/>
            <person name="Zhang J."/>
            <person name="Jiao W."/>
            <person name="Li J."/>
            <person name="Xun X."/>
            <person name="Sun Y."/>
            <person name="Guo X."/>
            <person name="Huan P."/>
            <person name="Dong B."/>
            <person name="Zhang L."/>
            <person name="Hu X."/>
            <person name="Sun X."/>
            <person name="Wang J."/>
            <person name="Zhao C."/>
            <person name="Wang Y."/>
            <person name="Wang D."/>
            <person name="Huang X."/>
            <person name="Wang R."/>
            <person name="Lv J."/>
            <person name="Li Y."/>
            <person name="Zhang Z."/>
            <person name="Liu B."/>
            <person name="Lu W."/>
            <person name="Hui Y."/>
            <person name="Liang J."/>
            <person name="Zhou Z."/>
            <person name="Hou R."/>
            <person name="Li X."/>
            <person name="Liu Y."/>
            <person name="Li H."/>
            <person name="Ning X."/>
            <person name="Lin Y."/>
            <person name="Zhao L."/>
            <person name="Xing Q."/>
            <person name="Dou J."/>
            <person name="Li Y."/>
            <person name="Mao J."/>
            <person name="Guo H."/>
            <person name="Dou H."/>
            <person name="Li T."/>
            <person name="Mu C."/>
            <person name="Jiang W."/>
            <person name="Fu Q."/>
            <person name="Fu X."/>
            <person name="Miao Y."/>
            <person name="Liu J."/>
            <person name="Yu Q."/>
            <person name="Li R."/>
            <person name="Liao H."/>
            <person name="Li X."/>
            <person name="Kong Y."/>
            <person name="Jiang Z."/>
            <person name="Chourrout D."/>
            <person name="Li R."/>
            <person name="Bao Z."/>
        </authorList>
    </citation>
    <scope>NUCLEOTIDE SEQUENCE [LARGE SCALE GENOMIC DNA]</scope>
    <source>
        <strain evidence="6 7">PY_sf001</strain>
    </source>
</reference>
<dbReference type="InterPro" id="IPR019318">
    <property type="entry name" value="Gua_nucleotide_exch_fac_Ric8"/>
</dbReference>
<evidence type="ECO:0000313" key="6">
    <source>
        <dbReference type="EMBL" id="OWF39591.1"/>
    </source>
</evidence>
<keyword evidence="5" id="KW-0143">Chaperone</keyword>
<keyword evidence="4" id="KW-0344">Guanine-nucleotide releasing factor</keyword>
<evidence type="ECO:0000256" key="4">
    <source>
        <dbReference type="ARBA" id="ARBA00022658"/>
    </source>
</evidence>
<name>A0A210PSY0_MIZYE</name>
<evidence type="ECO:0000256" key="1">
    <source>
        <dbReference type="ARBA" id="ARBA00004544"/>
    </source>
</evidence>
<dbReference type="PANTHER" id="PTHR12425">
    <property type="entry name" value="SYNEMBRYN"/>
    <property type="match status" value="1"/>
</dbReference>
<evidence type="ECO:0000256" key="5">
    <source>
        <dbReference type="ARBA" id="ARBA00023186"/>
    </source>
</evidence>